<dbReference type="Proteomes" id="UP001176941">
    <property type="component" value="Chromosome 21"/>
</dbReference>
<dbReference type="EMBL" id="OX459957">
    <property type="protein sequence ID" value="CAI9162458.1"/>
    <property type="molecule type" value="Genomic_DNA"/>
</dbReference>
<evidence type="ECO:0000256" key="1">
    <source>
        <dbReference type="SAM" id="MobiDB-lite"/>
    </source>
</evidence>
<evidence type="ECO:0000313" key="2">
    <source>
        <dbReference type="EMBL" id="CAI9162458.1"/>
    </source>
</evidence>
<name>A0ABN8YLK4_RANTA</name>
<evidence type="ECO:0000313" key="3">
    <source>
        <dbReference type="Proteomes" id="UP001176941"/>
    </source>
</evidence>
<sequence>MRLLCVPACLCSSREAAGGRAPAGRGTRVPPAAGEEGCARDGEGALCCLRSSSKGPVRPSAVSRKLRERASRIEVERRTLGKAVPSQRKSTEPGFSLPDLNRTSEAVGGESSPRQKRLLQLIHRSSITAEEVGVRSQGTEESQAGLGSAHSLRDAARSVTAQLRPRSSLALEQACCHQPCFLGPSRGC</sequence>
<feature type="compositionally biased region" description="Low complexity" evidence="1">
    <location>
        <begin position="16"/>
        <end position="34"/>
    </location>
</feature>
<reference evidence="2" key="1">
    <citation type="submission" date="2023-04" db="EMBL/GenBank/DDBJ databases">
        <authorList>
            <consortium name="ELIXIR-Norway"/>
        </authorList>
    </citation>
    <scope>NUCLEOTIDE SEQUENCE [LARGE SCALE GENOMIC DNA]</scope>
</reference>
<protein>
    <submittedName>
        <fullName evidence="2">Uncharacterized protein</fullName>
    </submittedName>
</protein>
<organism evidence="2 3">
    <name type="scientific">Rangifer tarandus platyrhynchus</name>
    <name type="common">Svalbard reindeer</name>
    <dbReference type="NCBI Taxonomy" id="3082113"/>
    <lineage>
        <taxon>Eukaryota</taxon>
        <taxon>Metazoa</taxon>
        <taxon>Chordata</taxon>
        <taxon>Craniata</taxon>
        <taxon>Vertebrata</taxon>
        <taxon>Euteleostomi</taxon>
        <taxon>Mammalia</taxon>
        <taxon>Eutheria</taxon>
        <taxon>Laurasiatheria</taxon>
        <taxon>Artiodactyla</taxon>
        <taxon>Ruminantia</taxon>
        <taxon>Pecora</taxon>
        <taxon>Cervidae</taxon>
        <taxon>Odocoileinae</taxon>
        <taxon>Rangifer</taxon>
    </lineage>
</organism>
<gene>
    <name evidence="2" type="ORF">MRATA1EN1_LOCUS11420</name>
</gene>
<feature type="region of interest" description="Disordered" evidence="1">
    <location>
        <begin position="16"/>
        <end position="36"/>
    </location>
</feature>
<accession>A0ABN8YLK4</accession>
<keyword evidence="3" id="KW-1185">Reference proteome</keyword>
<feature type="region of interest" description="Disordered" evidence="1">
    <location>
        <begin position="130"/>
        <end position="150"/>
    </location>
</feature>
<feature type="compositionally biased region" description="Basic and acidic residues" evidence="1">
    <location>
        <begin position="68"/>
        <end position="79"/>
    </location>
</feature>
<proteinExistence type="predicted"/>
<feature type="region of interest" description="Disordered" evidence="1">
    <location>
        <begin position="52"/>
        <end position="115"/>
    </location>
</feature>